<dbReference type="GO" id="GO:0051082">
    <property type="term" value="F:unfolded protein binding"/>
    <property type="evidence" value="ECO:0007669"/>
    <property type="project" value="UniProtKB-ARBA"/>
</dbReference>
<dbReference type="Gene3D" id="2.60.40.790">
    <property type="match status" value="1"/>
</dbReference>
<dbReference type="PROSITE" id="PS01031">
    <property type="entry name" value="SHSP"/>
    <property type="match status" value="1"/>
</dbReference>
<reference evidence="6" key="1">
    <citation type="journal article" date="2010" name="Cell Stress Chaperones">
        <title>Characterization of the shsp genes in Drosophila buzzatii and association between the frequency of Valine mutations in hsp23 and climatic variables along a longitudinal gradient in Australia.</title>
        <authorList>
            <person name="Frydenberg J."/>
            <person name="Barker J.S."/>
            <person name="Loeschcke V."/>
        </authorList>
    </citation>
    <scope>NUCLEOTIDE SEQUENCE</scope>
</reference>
<sequence>MSLSQLLSLVNELQEPRAPLYDYGLGIHPIQLRPKTTRQVLLNPWNCVHPECPTSPVGQILAGRRNRDLAKQTSGAGDGWNWPLSQVGKDGFQVCMDVTQFTPSELSVKVVDNCVIVEGKHEEREDDHGYISRHFVRRYALPQGYDGDKVVSSLSSDGVLTVSVPKPQPVEDKSKERVVQIQQVGPAHLNIKRNEDESKEDKEKEKEKEKKKTATNGNASK</sequence>
<evidence type="ECO:0000256" key="1">
    <source>
        <dbReference type="ARBA" id="ARBA00023016"/>
    </source>
</evidence>
<dbReference type="GO" id="GO:0042026">
    <property type="term" value="P:protein refolding"/>
    <property type="evidence" value="ECO:0007669"/>
    <property type="project" value="TreeGrafter"/>
</dbReference>
<dbReference type="PRINTS" id="PR00299">
    <property type="entry name" value="ACRYSTALLIN"/>
</dbReference>
<dbReference type="GO" id="GO:0009408">
    <property type="term" value="P:response to heat"/>
    <property type="evidence" value="ECO:0007669"/>
    <property type="project" value="UniProtKB-ARBA"/>
</dbReference>
<feature type="compositionally biased region" description="Basic and acidic residues" evidence="4">
    <location>
        <begin position="169"/>
        <end position="178"/>
    </location>
</feature>
<accession>A9UEZ3</accession>
<dbReference type="GO" id="GO:0005737">
    <property type="term" value="C:cytoplasm"/>
    <property type="evidence" value="ECO:0007669"/>
    <property type="project" value="TreeGrafter"/>
</dbReference>
<dbReference type="InterPro" id="IPR002068">
    <property type="entry name" value="A-crystallin/Hsp20_dom"/>
</dbReference>
<feature type="region of interest" description="Disordered" evidence="4">
    <location>
        <begin position="164"/>
        <end position="221"/>
    </location>
</feature>
<dbReference type="GO" id="GO:0005634">
    <property type="term" value="C:nucleus"/>
    <property type="evidence" value="ECO:0007669"/>
    <property type="project" value="TreeGrafter"/>
</dbReference>
<dbReference type="CDD" id="cd06526">
    <property type="entry name" value="metazoan_ACD"/>
    <property type="match status" value="1"/>
</dbReference>
<dbReference type="EMBL" id="EU196734">
    <property type="protein sequence ID" value="ABX80642.1"/>
    <property type="molecule type" value="Genomic_DNA"/>
</dbReference>
<evidence type="ECO:0000259" key="5">
    <source>
        <dbReference type="PROSITE" id="PS01031"/>
    </source>
</evidence>
<dbReference type="FunFam" id="2.60.40.790:FF:000042">
    <property type="entry name" value="heat shock protein 27"/>
    <property type="match status" value="1"/>
</dbReference>
<dbReference type="InterPro" id="IPR001436">
    <property type="entry name" value="Alpha-crystallin/sHSP_animal"/>
</dbReference>
<organism evidence="6">
    <name type="scientific">Drosophila buzzatii</name>
    <name type="common">Fruit fly</name>
    <dbReference type="NCBI Taxonomy" id="7264"/>
    <lineage>
        <taxon>Eukaryota</taxon>
        <taxon>Metazoa</taxon>
        <taxon>Ecdysozoa</taxon>
        <taxon>Arthropoda</taxon>
        <taxon>Hexapoda</taxon>
        <taxon>Insecta</taxon>
        <taxon>Pterygota</taxon>
        <taxon>Neoptera</taxon>
        <taxon>Endopterygota</taxon>
        <taxon>Diptera</taxon>
        <taxon>Brachycera</taxon>
        <taxon>Muscomorpha</taxon>
        <taxon>Ephydroidea</taxon>
        <taxon>Drosophilidae</taxon>
        <taxon>Drosophila</taxon>
    </lineage>
</organism>
<dbReference type="AlphaFoldDB" id="A9UEZ3"/>
<keyword evidence="1" id="KW-0346">Stress response</keyword>
<comment type="similarity">
    <text evidence="2 3">Belongs to the small heat shock protein (HSP20) family.</text>
</comment>
<dbReference type="PANTHER" id="PTHR45640">
    <property type="entry name" value="HEAT SHOCK PROTEIN HSP-12.2-RELATED"/>
    <property type="match status" value="1"/>
</dbReference>
<evidence type="ECO:0000313" key="6">
    <source>
        <dbReference type="EMBL" id="ABX80642.1"/>
    </source>
</evidence>
<dbReference type="PANTHER" id="PTHR45640:SF13">
    <property type="entry name" value="HEAT SHOCK PROTEIN 22-RELATED"/>
    <property type="match status" value="1"/>
</dbReference>
<dbReference type="SUPFAM" id="SSF49764">
    <property type="entry name" value="HSP20-like chaperones"/>
    <property type="match status" value="1"/>
</dbReference>
<proteinExistence type="inferred from homology"/>
<name>A9UEZ3_DROBU</name>
<gene>
    <name evidence="6" type="primary">hsp26</name>
</gene>
<dbReference type="InterPro" id="IPR008978">
    <property type="entry name" value="HSP20-like_chaperone"/>
</dbReference>
<feature type="compositionally biased region" description="Basic and acidic residues" evidence="4">
    <location>
        <begin position="192"/>
        <end position="212"/>
    </location>
</feature>
<evidence type="ECO:0000256" key="2">
    <source>
        <dbReference type="PROSITE-ProRule" id="PRU00285"/>
    </source>
</evidence>
<dbReference type="Pfam" id="PF00011">
    <property type="entry name" value="HSP20"/>
    <property type="match status" value="1"/>
</dbReference>
<protein>
    <submittedName>
        <fullName evidence="6">Hsp26</fullName>
    </submittedName>
</protein>
<feature type="domain" description="SHSP" evidence="5">
    <location>
        <begin position="71"/>
        <end position="182"/>
    </location>
</feature>
<evidence type="ECO:0000256" key="3">
    <source>
        <dbReference type="RuleBase" id="RU003616"/>
    </source>
</evidence>
<evidence type="ECO:0000256" key="4">
    <source>
        <dbReference type="SAM" id="MobiDB-lite"/>
    </source>
</evidence>